<keyword evidence="3" id="KW-0808">Transferase</keyword>
<name>V9IE71_APICE</name>
<dbReference type="Gene3D" id="1.10.510.10">
    <property type="entry name" value="Transferase(Phosphotransferase) domain 1"/>
    <property type="match status" value="1"/>
</dbReference>
<dbReference type="GO" id="GO:0005524">
    <property type="term" value="F:ATP binding"/>
    <property type="evidence" value="ECO:0007669"/>
    <property type="project" value="InterPro"/>
</dbReference>
<feature type="domain" description="Protein kinase" evidence="2">
    <location>
        <begin position="1"/>
        <end position="183"/>
    </location>
</feature>
<sequence length="269" mass="30333">MELVKGGDLFDAIAAATKFSESEASVMIGHLTSALAYLHSHHIVHRDVKPENLLVEMDGNHVRCLKLCDFGLAQVVREPLYTVCGTPTYVAPEILAETGYGLKIDVWAAGVILYILLCGFPPFASPENKQEELFERILSGQYDFRSPFWDDISDSAKQLISNMLQTQPELRFGAEDVLDHPWLASFLGEQTTASTPTNPPEQHWYQREPIKLAIFEFDFYKNPIRGDSSQDEVDDASDNKTDIRNNRSEVLSSIESKSIDLFYDKVQKN</sequence>
<dbReference type="EMBL" id="JR041227">
    <property type="protein sequence ID" value="AEY59385.1"/>
    <property type="molecule type" value="mRNA"/>
</dbReference>
<dbReference type="InterPro" id="IPR011009">
    <property type="entry name" value="Kinase-like_dom_sf"/>
</dbReference>
<dbReference type="InterPro" id="IPR008271">
    <property type="entry name" value="Ser/Thr_kinase_AS"/>
</dbReference>
<dbReference type="SMART" id="SM00220">
    <property type="entry name" value="S_TKc"/>
    <property type="match status" value="1"/>
</dbReference>
<protein>
    <submittedName>
        <fullName evidence="3">Serine/threonine-protein kinase GL21140</fullName>
    </submittedName>
</protein>
<dbReference type="PROSITE" id="PS00108">
    <property type="entry name" value="PROTEIN_KINASE_ST"/>
    <property type="match status" value="1"/>
</dbReference>
<dbReference type="PANTHER" id="PTHR24347">
    <property type="entry name" value="SERINE/THREONINE-PROTEIN KINASE"/>
    <property type="match status" value="1"/>
</dbReference>
<evidence type="ECO:0000256" key="1">
    <source>
        <dbReference type="SAM" id="MobiDB-lite"/>
    </source>
</evidence>
<dbReference type="GO" id="GO:0004672">
    <property type="term" value="F:protein kinase activity"/>
    <property type="evidence" value="ECO:0007669"/>
    <property type="project" value="InterPro"/>
</dbReference>
<dbReference type="AlphaFoldDB" id="V9IE71"/>
<dbReference type="FunFam" id="1.10.510.10:FF:000066">
    <property type="entry name" value="Serine/threonine-protein kinase DCLK1 isoform 2"/>
    <property type="match status" value="1"/>
</dbReference>
<dbReference type="InterPro" id="IPR000719">
    <property type="entry name" value="Prot_kinase_dom"/>
</dbReference>
<keyword evidence="3" id="KW-0418">Kinase</keyword>
<feature type="compositionally biased region" description="Basic and acidic residues" evidence="1">
    <location>
        <begin position="237"/>
        <end position="246"/>
    </location>
</feature>
<dbReference type="Pfam" id="PF00069">
    <property type="entry name" value="Pkinase"/>
    <property type="match status" value="1"/>
</dbReference>
<dbReference type="SUPFAM" id="SSF56112">
    <property type="entry name" value="Protein kinase-like (PK-like)"/>
    <property type="match status" value="1"/>
</dbReference>
<feature type="region of interest" description="Disordered" evidence="1">
    <location>
        <begin position="226"/>
        <end position="246"/>
    </location>
</feature>
<evidence type="ECO:0000313" key="3">
    <source>
        <dbReference type="EMBL" id="AEY59385.1"/>
    </source>
</evidence>
<gene>
    <name evidence="3" type="ORF">ACCB02433</name>
</gene>
<organism evidence="3">
    <name type="scientific">Apis cerana</name>
    <name type="common">Indian honeybee</name>
    <dbReference type="NCBI Taxonomy" id="7461"/>
    <lineage>
        <taxon>Eukaryota</taxon>
        <taxon>Metazoa</taxon>
        <taxon>Ecdysozoa</taxon>
        <taxon>Arthropoda</taxon>
        <taxon>Hexapoda</taxon>
        <taxon>Insecta</taxon>
        <taxon>Pterygota</taxon>
        <taxon>Neoptera</taxon>
        <taxon>Endopterygota</taxon>
        <taxon>Hymenoptera</taxon>
        <taxon>Apocrita</taxon>
        <taxon>Aculeata</taxon>
        <taxon>Apoidea</taxon>
        <taxon>Anthophila</taxon>
        <taxon>Apidae</taxon>
        <taxon>Apis</taxon>
    </lineage>
</organism>
<dbReference type="PROSITE" id="PS50011">
    <property type="entry name" value="PROTEIN_KINASE_DOM"/>
    <property type="match status" value="1"/>
</dbReference>
<reference evidence="3" key="1">
    <citation type="submission" date="2011-11" db="EMBL/GenBank/DDBJ databases">
        <title>Decoding the brain transcriptome of the Eastern honeybee (Apis cerana) based on pyrosequencing.</title>
        <authorList>
            <person name="Sun L."/>
            <person name="Zheng H."/>
            <person name="Wang Y."/>
            <person name="Xie X."/>
            <person name="Zhu Y."/>
            <person name="Gu W."/>
            <person name="Wang S."/>
        </authorList>
    </citation>
    <scope>NUCLEOTIDE SEQUENCE</scope>
    <source>
        <tissue evidence="3">Brain</tissue>
    </source>
</reference>
<proteinExistence type="evidence at transcript level"/>
<evidence type="ECO:0000259" key="2">
    <source>
        <dbReference type="PROSITE" id="PS50011"/>
    </source>
</evidence>
<accession>V9IE71</accession>